<name>A0A0B7N3G0_9FUNG</name>
<proteinExistence type="predicted"/>
<dbReference type="Proteomes" id="UP000054107">
    <property type="component" value="Unassembled WGS sequence"/>
</dbReference>
<evidence type="ECO:0000313" key="1">
    <source>
        <dbReference type="EMBL" id="CEP09953.1"/>
    </source>
</evidence>
<gene>
    <name evidence="1" type="primary">PARPA_03550.1 scaffold 8343</name>
</gene>
<protein>
    <submittedName>
        <fullName evidence="1">Uncharacterized protein</fullName>
    </submittedName>
</protein>
<reference evidence="1 2" key="1">
    <citation type="submission" date="2014-09" db="EMBL/GenBank/DDBJ databases">
        <authorList>
            <person name="Ellenberger Sabrina"/>
        </authorList>
    </citation>
    <scope>NUCLEOTIDE SEQUENCE [LARGE SCALE GENOMIC DNA]</scope>
    <source>
        <strain evidence="1 2">CBS 412.66</strain>
    </source>
</reference>
<sequence length="125" mass="14323">MAHRDYRAPATIPTTECAMNRGQKYEDHALKQLRYLLSATFRPLGIFLLEISTHETGIPNLENYSTMLRYVCRLLVHVCSTMTQQRNNIALRAINPSFRLDNDAEANYTLPLDEFQQAQAPIPRG</sequence>
<evidence type="ECO:0000313" key="2">
    <source>
        <dbReference type="Proteomes" id="UP000054107"/>
    </source>
</evidence>
<dbReference type="OrthoDB" id="2286148at2759"/>
<dbReference type="AlphaFoldDB" id="A0A0B7N3G0"/>
<keyword evidence="2" id="KW-1185">Reference proteome</keyword>
<accession>A0A0B7N3G0</accession>
<dbReference type="EMBL" id="LN722805">
    <property type="protein sequence ID" value="CEP09953.1"/>
    <property type="molecule type" value="Genomic_DNA"/>
</dbReference>
<organism evidence="1 2">
    <name type="scientific">Parasitella parasitica</name>
    <dbReference type="NCBI Taxonomy" id="35722"/>
    <lineage>
        <taxon>Eukaryota</taxon>
        <taxon>Fungi</taxon>
        <taxon>Fungi incertae sedis</taxon>
        <taxon>Mucoromycota</taxon>
        <taxon>Mucoromycotina</taxon>
        <taxon>Mucoromycetes</taxon>
        <taxon>Mucorales</taxon>
        <taxon>Mucorineae</taxon>
        <taxon>Mucoraceae</taxon>
        <taxon>Parasitella</taxon>
    </lineage>
</organism>